<dbReference type="InterPro" id="IPR036047">
    <property type="entry name" value="F-box-like_dom_sf"/>
</dbReference>
<evidence type="ECO:0008006" key="5">
    <source>
        <dbReference type="Google" id="ProtNLM"/>
    </source>
</evidence>
<dbReference type="InterPro" id="IPR001810">
    <property type="entry name" value="F-box_dom"/>
</dbReference>
<evidence type="ECO:0000259" key="2">
    <source>
        <dbReference type="Pfam" id="PF24523"/>
    </source>
</evidence>
<dbReference type="PANTHER" id="PTHR35828">
    <property type="entry name" value="OS08G0203800 PROTEIN-RELATED"/>
    <property type="match status" value="1"/>
</dbReference>
<dbReference type="Proteomes" id="UP001497457">
    <property type="component" value="Chromosome 32b"/>
</dbReference>
<sequence length="421" mass="45534">MDAAGMWACLPRDLLVEILRPLDRTAVFRCAAACKPWRRAIMRNASCLGPGPALLLGFFHTSSYVHHPMRRPHHAPGPFADVLTAAAVDWTNYAALFQTRSPAAPFFLPPAAAAAAAAGGDGGGIGEALYTRPLSSRDGLVLLGGRAAAADLCLCDAVTGSCRVIPAAAPEVSEAGASYVLVTGGDDSEVLILAVKHGEDIKAGMTYQIFSTASGAWGPVERSARLVEEEGMGPAYRNGEPKDVVVCRGSVVYWLGVVVVGGRSRRRRRAFAVDVRTRRAWATELPDKYVALDCRTWYCSLALAATSGGDGQLSLVVSLPSRQIEVWVLVGDGDGEWTLRRTIDVQDLLPEDEEISLGRVLWLRTFCPRSGCMLGDIDGHHLLIPVDEDIPRPVQTIIGSRVSCYPYEMDWSTYVSRMKYF</sequence>
<dbReference type="SUPFAM" id="SSF81383">
    <property type="entry name" value="F-box domain"/>
    <property type="match status" value="1"/>
</dbReference>
<dbReference type="InterPro" id="IPR056016">
    <property type="entry name" value="DUF7595"/>
</dbReference>
<reference evidence="4" key="1">
    <citation type="submission" date="2024-06" db="EMBL/GenBank/DDBJ databases">
        <authorList>
            <person name="Ryan C."/>
        </authorList>
    </citation>
    <scope>NUCLEOTIDE SEQUENCE [LARGE SCALE GENOMIC DNA]</scope>
</reference>
<dbReference type="Pfam" id="PF12937">
    <property type="entry name" value="F-box-like"/>
    <property type="match status" value="1"/>
</dbReference>
<evidence type="ECO:0000259" key="1">
    <source>
        <dbReference type="Pfam" id="PF12937"/>
    </source>
</evidence>
<dbReference type="EMBL" id="OZ075142">
    <property type="protein sequence ID" value="CAL5036081.1"/>
    <property type="molecule type" value="Genomic_DNA"/>
</dbReference>
<keyword evidence="4" id="KW-1185">Reference proteome</keyword>
<name>A0ABC9DCD6_9POAL</name>
<evidence type="ECO:0000313" key="4">
    <source>
        <dbReference type="Proteomes" id="UP001497457"/>
    </source>
</evidence>
<evidence type="ECO:0000313" key="3">
    <source>
        <dbReference type="EMBL" id="CAL5036081.1"/>
    </source>
</evidence>
<feature type="domain" description="F-box" evidence="1">
    <location>
        <begin position="7"/>
        <end position="43"/>
    </location>
</feature>
<protein>
    <recommendedName>
        <fullName evidence="5">F-box domain-containing protein</fullName>
    </recommendedName>
</protein>
<dbReference type="AlphaFoldDB" id="A0ABC9DCD6"/>
<feature type="domain" description="DUF7595" evidence="2">
    <location>
        <begin position="133"/>
        <end position="374"/>
    </location>
</feature>
<gene>
    <name evidence="3" type="ORF">URODEC1_LOCUS83763</name>
</gene>
<dbReference type="Pfam" id="PF24523">
    <property type="entry name" value="DUF7595"/>
    <property type="match status" value="1"/>
</dbReference>
<dbReference type="Gene3D" id="1.20.1280.50">
    <property type="match status" value="1"/>
</dbReference>
<organism evidence="3 4">
    <name type="scientific">Urochloa decumbens</name>
    <dbReference type="NCBI Taxonomy" id="240449"/>
    <lineage>
        <taxon>Eukaryota</taxon>
        <taxon>Viridiplantae</taxon>
        <taxon>Streptophyta</taxon>
        <taxon>Embryophyta</taxon>
        <taxon>Tracheophyta</taxon>
        <taxon>Spermatophyta</taxon>
        <taxon>Magnoliopsida</taxon>
        <taxon>Liliopsida</taxon>
        <taxon>Poales</taxon>
        <taxon>Poaceae</taxon>
        <taxon>PACMAD clade</taxon>
        <taxon>Panicoideae</taxon>
        <taxon>Panicodae</taxon>
        <taxon>Paniceae</taxon>
        <taxon>Melinidinae</taxon>
        <taxon>Urochloa</taxon>
    </lineage>
</organism>
<accession>A0ABC9DCD6</accession>
<dbReference type="PANTHER" id="PTHR35828:SF16">
    <property type="entry name" value="F-BOX DOMAIN-CONTAINING PROTEIN"/>
    <property type="match status" value="1"/>
</dbReference>
<proteinExistence type="predicted"/>
<reference evidence="3 4" key="2">
    <citation type="submission" date="2024-10" db="EMBL/GenBank/DDBJ databases">
        <authorList>
            <person name="Ryan C."/>
        </authorList>
    </citation>
    <scope>NUCLEOTIDE SEQUENCE [LARGE SCALE GENOMIC DNA]</scope>
</reference>